<accession>A0A200Q0C8</accession>
<dbReference type="FunCoup" id="A0A200Q0C8">
    <property type="interactions" value="1082"/>
</dbReference>
<evidence type="ECO:0000256" key="2">
    <source>
        <dbReference type="SAM" id="MobiDB-lite"/>
    </source>
</evidence>
<evidence type="ECO:0000256" key="3">
    <source>
        <dbReference type="SAM" id="SignalP"/>
    </source>
</evidence>
<feature type="compositionally biased region" description="Low complexity" evidence="2">
    <location>
        <begin position="170"/>
        <end position="193"/>
    </location>
</feature>
<feature type="signal peptide" evidence="3">
    <location>
        <begin position="1"/>
        <end position="20"/>
    </location>
</feature>
<dbReference type="GO" id="GO:0008270">
    <property type="term" value="F:zinc ion binding"/>
    <property type="evidence" value="ECO:0007669"/>
    <property type="project" value="UniProtKB-KW"/>
</dbReference>
<feature type="chain" id="PRO_5012284153" evidence="3">
    <location>
        <begin position="21"/>
        <end position="502"/>
    </location>
</feature>
<proteinExistence type="predicted"/>
<dbReference type="AlphaFoldDB" id="A0A200Q0C8"/>
<dbReference type="PANTHER" id="PTHR31150">
    <property type="entry name" value="EXPRESSED PROTEIN"/>
    <property type="match status" value="1"/>
</dbReference>
<dbReference type="InterPro" id="IPR001841">
    <property type="entry name" value="Znf_RING"/>
</dbReference>
<dbReference type="PANTHER" id="PTHR31150:SF2">
    <property type="entry name" value="RING_U-BOX SUPERFAMILY PROTEIN"/>
    <property type="match status" value="1"/>
</dbReference>
<sequence length="502" mass="55127">MCRFHSPLTSVLMKIAKTGALCCVAAGPHGTKPSTGSRDYSTVPGEPHWRTNSSFSPPPPPSRRWDCRFQSDGLPRESNEATVYCSSLSSNGKRSRSRVSSDQYANHQHSISDGVVSYSGSPSDNFQAPRWTPPQQKFDYHEFPTPSVEASRSGTSLFPLSAERRFTGGASAASNSFRSPSSLSESSQWESTSKQPVSLPHRTFSSRRSFLSKPVYPLVFRNPVSDGEAFGSADISCINRLTPCGNTTPSHWPTTSSSLEHKFHKTLTELQRMEGSPDCSMSSRREGFRWSNASSYDLGFDGESFDVAEHVDLENPRSPNCTAEEQKCVLCGRLLSQKSPWSSYRIVRGGDMPIAGVLSCSHVFHAECLEQTTPKAQLSDPPCPLCLKTIGAAEESSSVSEPLQMALRSLRRNRGVVISDGPRNNESDIDRIEGGLRRNRSLSASQQHGSSSLIKSHLKKHLSFKGKSGKDFFGTKVFRRIGSSSSSQDPVGCSRSIRSWRK</sequence>
<dbReference type="EMBL" id="MVGT01003464">
    <property type="protein sequence ID" value="OVA03914.1"/>
    <property type="molecule type" value="Genomic_DNA"/>
</dbReference>
<evidence type="ECO:0000256" key="1">
    <source>
        <dbReference type="PROSITE-ProRule" id="PRU00175"/>
    </source>
</evidence>
<dbReference type="SMART" id="SM00184">
    <property type="entry name" value="RING"/>
    <property type="match status" value="1"/>
</dbReference>
<protein>
    <submittedName>
        <fullName evidence="5">Zinc finger protein</fullName>
    </submittedName>
</protein>
<feature type="region of interest" description="Disordered" evidence="2">
    <location>
        <begin position="170"/>
        <end position="200"/>
    </location>
</feature>
<dbReference type="PROSITE" id="PS50089">
    <property type="entry name" value="ZF_RING_2"/>
    <property type="match status" value="1"/>
</dbReference>
<keyword evidence="6" id="KW-1185">Reference proteome</keyword>
<organism evidence="5 6">
    <name type="scientific">Macleaya cordata</name>
    <name type="common">Five-seeded plume-poppy</name>
    <name type="synonym">Bocconia cordata</name>
    <dbReference type="NCBI Taxonomy" id="56857"/>
    <lineage>
        <taxon>Eukaryota</taxon>
        <taxon>Viridiplantae</taxon>
        <taxon>Streptophyta</taxon>
        <taxon>Embryophyta</taxon>
        <taxon>Tracheophyta</taxon>
        <taxon>Spermatophyta</taxon>
        <taxon>Magnoliopsida</taxon>
        <taxon>Ranunculales</taxon>
        <taxon>Papaveraceae</taxon>
        <taxon>Papaveroideae</taxon>
        <taxon>Macleaya</taxon>
    </lineage>
</organism>
<dbReference type="OMA" id="HISVESQ"/>
<dbReference type="InterPro" id="IPR013083">
    <property type="entry name" value="Znf_RING/FYVE/PHD"/>
</dbReference>
<keyword evidence="1" id="KW-0479">Metal-binding</keyword>
<feature type="region of interest" description="Disordered" evidence="2">
    <location>
        <begin position="28"/>
        <end position="134"/>
    </location>
</feature>
<evidence type="ECO:0000259" key="4">
    <source>
        <dbReference type="PROSITE" id="PS50089"/>
    </source>
</evidence>
<dbReference type="OrthoDB" id="755409at2759"/>
<keyword evidence="1" id="KW-0862">Zinc</keyword>
<dbReference type="Proteomes" id="UP000195402">
    <property type="component" value="Unassembled WGS sequence"/>
</dbReference>
<evidence type="ECO:0000313" key="6">
    <source>
        <dbReference type="Proteomes" id="UP000195402"/>
    </source>
</evidence>
<feature type="compositionally biased region" description="Basic and acidic residues" evidence="2">
    <location>
        <begin position="63"/>
        <end position="79"/>
    </location>
</feature>
<dbReference type="SUPFAM" id="SSF57850">
    <property type="entry name" value="RING/U-box"/>
    <property type="match status" value="1"/>
</dbReference>
<dbReference type="InParanoid" id="A0A200Q0C8"/>
<keyword evidence="3" id="KW-0732">Signal</keyword>
<evidence type="ECO:0000313" key="5">
    <source>
        <dbReference type="EMBL" id="OVA03914.1"/>
    </source>
</evidence>
<reference evidence="5 6" key="1">
    <citation type="journal article" date="2017" name="Mol. Plant">
        <title>The Genome of Medicinal Plant Macleaya cordata Provides New Insights into Benzylisoquinoline Alkaloids Metabolism.</title>
        <authorList>
            <person name="Liu X."/>
            <person name="Liu Y."/>
            <person name="Huang P."/>
            <person name="Ma Y."/>
            <person name="Qing Z."/>
            <person name="Tang Q."/>
            <person name="Cao H."/>
            <person name="Cheng P."/>
            <person name="Zheng Y."/>
            <person name="Yuan Z."/>
            <person name="Zhou Y."/>
            <person name="Liu J."/>
            <person name="Tang Z."/>
            <person name="Zhuo Y."/>
            <person name="Zhang Y."/>
            <person name="Yu L."/>
            <person name="Huang J."/>
            <person name="Yang P."/>
            <person name="Peng Q."/>
            <person name="Zhang J."/>
            <person name="Jiang W."/>
            <person name="Zhang Z."/>
            <person name="Lin K."/>
            <person name="Ro D.K."/>
            <person name="Chen X."/>
            <person name="Xiong X."/>
            <person name="Shang Y."/>
            <person name="Huang S."/>
            <person name="Zeng J."/>
        </authorList>
    </citation>
    <scope>NUCLEOTIDE SEQUENCE [LARGE SCALE GENOMIC DNA]</scope>
    <source>
        <strain evidence="6">cv. BLH2017</strain>
        <tissue evidence="5">Root</tissue>
    </source>
</reference>
<feature type="compositionally biased region" description="Polar residues" evidence="2">
    <location>
        <begin position="100"/>
        <end position="111"/>
    </location>
</feature>
<dbReference type="STRING" id="56857.A0A200Q0C8"/>
<keyword evidence="1" id="KW-0863">Zinc-finger</keyword>
<comment type="caution">
    <text evidence="5">The sequence shown here is derived from an EMBL/GenBank/DDBJ whole genome shotgun (WGS) entry which is preliminary data.</text>
</comment>
<feature type="domain" description="RING-type" evidence="4">
    <location>
        <begin position="328"/>
        <end position="386"/>
    </location>
</feature>
<name>A0A200Q0C8_MACCD</name>
<gene>
    <name evidence="5" type="ORF">BVC80_1321g62</name>
</gene>
<feature type="region of interest" description="Disordered" evidence="2">
    <location>
        <begin position="482"/>
        <end position="502"/>
    </location>
</feature>
<dbReference type="Gene3D" id="3.30.40.10">
    <property type="entry name" value="Zinc/RING finger domain, C3HC4 (zinc finger)"/>
    <property type="match status" value="1"/>
</dbReference>